<reference evidence="3" key="1">
    <citation type="submission" date="2017-01" db="EMBL/GenBank/DDBJ databases">
        <authorList>
            <person name="Varghese N."/>
            <person name="Submissions S."/>
        </authorList>
    </citation>
    <scope>NUCLEOTIDE SEQUENCE [LARGE SCALE GENOMIC DNA]</scope>
    <source>
        <strain evidence="3">DSM 21054</strain>
    </source>
</reference>
<feature type="signal peptide" evidence="1">
    <location>
        <begin position="1"/>
        <end position="19"/>
    </location>
</feature>
<dbReference type="KEGG" id="fln:FLA_0352"/>
<dbReference type="Proteomes" id="UP000186917">
    <property type="component" value="Unassembled WGS sequence"/>
</dbReference>
<gene>
    <name evidence="2" type="ORF">SAMN05421788_11091</name>
</gene>
<dbReference type="InterPro" id="IPR002591">
    <property type="entry name" value="Phosphodiest/P_Trfase"/>
</dbReference>
<dbReference type="STRING" id="477680.SAMN05421788_11091"/>
<evidence type="ECO:0000256" key="1">
    <source>
        <dbReference type="SAM" id="SignalP"/>
    </source>
</evidence>
<keyword evidence="1" id="KW-0732">Signal</keyword>
<dbReference type="PANTHER" id="PTHR10151">
    <property type="entry name" value="ECTONUCLEOTIDE PYROPHOSPHATASE/PHOSPHODIESTERASE"/>
    <property type="match status" value="1"/>
</dbReference>
<dbReference type="PROSITE" id="PS51257">
    <property type="entry name" value="PROKAR_LIPOPROTEIN"/>
    <property type="match status" value="1"/>
</dbReference>
<evidence type="ECO:0000313" key="2">
    <source>
        <dbReference type="EMBL" id="SIT31152.1"/>
    </source>
</evidence>
<feature type="chain" id="PRO_5030022641" evidence="1">
    <location>
        <begin position="20"/>
        <end position="431"/>
    </location>
</feature>
<dbReference type="OrthoDB" id="9779418at2"/>
<sequence>MKKNVLTALALLLGCGAFAQSRIKHVVLITVDGFRPDFYQQAKWEAPNLKQLVKEGVQANGVNSVFPSMTYPSHTAIVTGVQPITHGIYYNDRFDPTGKGSVGNYWQDSSIHVPTLWSVLHGKGMKVASLYWPVSAGAPVDYNIPDIGGRGVAVRDENSIPVNFAQEMHQTLAGKGHSGDVHTADIAAYLIEKEAPALITMHLFAVDHAEHVTGREGEMVHEAIAEADEAVGIVKAALQKKGIWDSTLLIVTGDHGFVDVHTTFNPNNCLQQAGLLNNREKGDWKAQFNYSGGSAWLYLKDANDKASLAAATKALKALPDSVQRYFRIIDRKQLDKIGANPQVVLALTAENNAAFGGKPEEPAVASGKGGTHGYFPDFHNIQTGFIAVGSGIKKGATVQEFNLRDIAPIVAKALGISFPTAQGKVPAGIFE</sequence>
<dbReference type="GO" id="GO:0016787">
    <property type="term" value="F:hydrolase activity"/>
    <property type="evidence" value="ECO:0007669"/>
    <property type="project" value="UniProtKB-ARBA"/>
</dbReference>
<name>A0A173M9Z5_9BACT</name>
<dbReference type="CDD" id="cd16018">
    <property type="entry name" value="Enpp"/>
    <property type="match status" value="1"/>
</dbReference>
<dbReference type="PANTHER" id="PTHR10151:SF120">
    <property type="entry name" value="BIS(5'-ADENOSYL)-TRIPHOSPHATASE"/>
    <property type="match status" value="1"/>
</dbReference>
<dbReference type="Gene3D" id="3.40.720.10">
    <property type="entry name" value="Alkaline Phosphatase, subunit A"/>
    <property type="match status" value="1"/>
</dbReference>
<evidence type="ECO:0000313" key="3">
    <source>
        <dbReference type="Proteomes" id="UP000186917"/>
    </source>
</evidence>
<proteinExistence type="predicted"/>
<dbReference type="InterPro" id="IPR017850">
    <property type="entry name" value="Alkaline_phosphatase_core_sf"/>
</dbReference>
<dbReference type="SUPFAM" id="SSF53649">
    <property type="entry name" value="Alkaline phosphatase-like"/>
    <property type="match status" value="1"/>
</dbReference>
<protein>
    <submittedName>
        <fullName evidence="2">Predicted pyrophosphatase or phosphodiesterase, AlkP superfamily</fullName>
    </submittedName>
</protein>
<dbReference type="AlphaFoldDB" id="A0A173M9Z5"/>
<dbReference type="Pfam" id="PF01663">
    <property type="entry name" value="Phosphodiest"/>
    <property type="match status" value="1"/>
</dbReference>
<accession>A0A173M9Z5</accession>
<dbReference type="RefSeq" id="WP_076381675.1">
    <property type="nucleotide sequence ID" value="NZ_AP017422.1"/>
</dbReference>
<keyword evidence="3" id="KW-1185">Reference proteome</keyword>
<dbReference type="EMBL" id="FTOR01000010">
    <property type="protein sequence ID" value="SIT31152.1"/>
    <property type="molecule type" value="Genomic_DNA"/>
</dbReference>
<organism evidence="2 3">
    <name type="scientific">Filimonas lacunae</name>
    <dbReference type="NCBI Taxonomy" id="477680"/>
    <lineage>
        <taxon>Bacteria</taxon>
        <taxon>Pseudomonadati</taxon>
        <taxon>Bacteroidota</taxon>
        <taxon>Chitinophagia</taxon>
        <taxon>Chitinophagales</taxon>
        <taxon>Chitinophagaceae</taxon>
        <taxon>Filimonas</taxon>
    </lineage>
</organism>